<evidence type="ECO:0000313" key="2">
    <source>
        <dbReference type="EMBL" id="KYO26135.1"/>
    </source>
</evidence>
<accession>A0A151MNM5</accession>
<gene>
    <name evidence="2" type="ORF">Y1Q_0003883</name>
</gene>
<dbReference type="AlphaFoldDB" id="A0A151MNM5"/>
<keyword evidence="3" id="KW-1185">Reference proteome</keyword>
<dbReference type="EMBL" id="AKHW03005657">
    <property type="protein sequence ID" value="KYO26135.1"/>
    <property type="molecule type" value="Genomic_DNA"/>
</dbReference>
<feature type="region of interest" description="Disordered" evidence="1">
    <location>
        <begin position="50"/>
        <end position="72"/>
    </location>
</feature>
<sequence>MPQTCLIFAVQGLNFRGRWNSSQLKSPQKKQKLVFEETCWSSDRYNRPSSDKLRIFPQEKKKRQKQVPSQEARKAYYPGLPLPWWLSLP</sequence>
<evidence type="ECO:0000256" key="1">
    <source>
        <dbReference type="SAM" id="MobiDB-lite"/>
    </source>
</evidence>
<dbReference type="Proteomes" id="UP000050525">
    <property type="component" value="Unassembled WGS sequence"/>
</dbReference>
<feature type="compositionally biased region" description="Basic and acidic residues" evidence="1">
    <location>
        <begin position="50"/>
        <end position="59"/>
    </location>
</feature>
<evidence type="ECO:0000313" key="3">
    <source>
        <dbReference type="Proteomes" id="UP000050525"/>
    </source>
</evidence>
<comment type="caution">
    <text evidence="2">The sequence shown here is derived from an EMBL/GenBank/DDBJ whole genome shotgun (WGS) entry which is preliminary data.</text>
</comment>
<protein>
    <submittedName>
        <fullName evidence="2">Uncharacterized protein</fullName>
    </submittedName>
</protein>
<reference evidence="2 3" key="1">
    <citation type="journal article" date="2012" name="Genome Biol.">
        <title>Sequencing three crocodilian genomes to illuminate the evolution of archosaurs and amniotes.</title>
        <authorList>
            <person name="St John J.A."/>
            <person name="Braun E.L."/>
            <person name="Isberg S.R."/>
            <person name="Miles L.G."/>
            <person name="Chong A.Y."/>
            <person name="Gongora J."/>
            <person name="Dalzell P."/>
            <person name="Moran C."/>
            <person name="Bed'hom B."/>
            <person name="Abzhanov A."/>
            <person name="Burgess S.C."/>
            <person name="Cooksey A.M."/>
            <person name="Castoe T.A."/>
            <person name="Crawford N.G."/>
            <person name="Densmore L.D."/>
            <person name="Drew J.C."/>
            <person name="Edwards S.V."/>
            <person name="Faircloth B.C."/>
            <person name="Fujita M.K."/>
            <person name="Greenwold M.J."/>
            <person name="Hoffmann F.G."/>
            <person name="Howard J.M."/>
            <person name="Iguchi T."/>
            <person name="Janes D.E."/>
            <person name="Khan S.Y."/>
            <person name="Kohno S."/>
            <person name="de Koning A.J."/>
            <person name="Lance S.L."/>
            <person name="McCarthy F.M."/>
            <person name="McCormack J.E."/>
            <person name="Merchant M.E."/>
            <person name="Peterson D.G."/>
            <person name="Pollock D.D."/>
            <person name="Pourmand N."/>
            <person name="Raney B.J."/>
            <person name="Roessler K.A."/>
            <person name="Sanford J.R."/>
            <person name="Sawyer R.H."/>
            <person name="Schmidt C.J."/>
            <person name="Triplett E.W."/>
            <person name="Tuberville T.D."/>
            <person name="Venegas-Anaya M."/>
            <person name="Howard J.T."/>
            <person name="Jarvis E.D."/>
            <person name="Guillette L.J.Jr."/>
            <person name="Glenn T.C."/>
            <person name="Green R.E."/>
            <person name="Ray D.A."/>
        </authorList>
    </citation>
    <scope>NUCLEOTIDE SEQUENCE [LARGE SCALE GENOMIC DNA]</scope>
    <source>
        <strain evidence="2">KSC_2009_1</strain>
    </source>
</reference>
<organism evidence="2 3">
    <name type="scientific">Alligator mississippiensis</name>
    <name type="common">American alligator</name>
    <dbReference type="NCBI Taxonomy" id="8496"/>
    <lineage>
        <taxon>Eukaryota</taxon>
        <taxon>Metazoa</taxon>
        <taxon>Chordata</taxon>
        <taxon>Craniata</taxon>
        <taxon>Vertebrata</taxon>
        <taxon>Euteleostomi</taxon>
        <taxon>Archelosauria</taxon>
        <taxon>Archosauria</taxon>
        <taxon>Crocodylia</taxon>
        <taxon>Alligatoridae</taxon>
        <taxon>Alligatorinae</taxon>
        <taxon>Alligator</taxon>
    </lineage>
</organism>
<proteinExistence type="predicted"/>
<name>A0A151MNM5_ALLMI</name>